<dbReference type="PROSITE" id="PS51767">
    <property type="entry name" value="PEPTIDASE_A1"/>
    <property type="match status" value="1"/>
</dbReference>
<dbReference type="VEuPathDB" id="FungiDB:G647_04173"/>
<dbReference type="PANTHER" id="PTHR47966">
    <property type="entry name" value="BETA-SITE APP-CLEAVING ENZYME, ISOFORM A-RELATED"/>
    <property type="match status" value="1"/>
</dbReference>
<evidence type="ECO:0000256" key="6">
    <source>
        <dbReference type="RuleBase" id="RU000454"/>
    </source>
</evidence>
<dbReference type="GO" id="GO:0004190">
    <property type="term" value="F:aspartic-type endopeptidase activity"/>
    <property type="evidence" value="ECO:0007669"/>
    <property type="project" value="UniProtKB-KW"/>
</dbReference>
<dbReference type="GO" id="GO:0006508">
    <property type="term" value="P:proteolysis"/>
    <property type="evidence" value="ECO:0007669"/>
    <property type="project" value="UniProtKB-KW"/>
</dbReference>
<dbReference type="InterPro" id="IPR033121">
    <property type="entry name" value="PEPTIDASE_A1"/>
</dbReference>
<dbReference type="HOGENOM" id="CLU_013253_0_2_1"/>
<evidence type="ECO:0000313" key="10">
    <source>
        <dbReference type="Proteomes" id="UP000030678"/>
    </source>
</evidence>
<dbReference type="SUPFAM" id="SSF50630">
    <property type="entry name" value="Acid proteases"/>
    <property type="match status" value="1"/>
</dbReference>
<dbReference type="PRINTS" id="PR00792">
    <property type="entry name" value="PEPSIN"/>
</dbReference>
<feature type="active site" evidence="5">
    <location>
        <position position="342"/>
    </location>
</feature>
<comment type="similarity">
    <text evidence="1 6">Belongs to the peptidase A1 family.</text>
</comment>
<name>V9DEN8_9EURO</name>
<keyword evidence="7" id="KW-0812">Transmembrane</keyword>
<organism evidence="9 10">
    <name type="scientific">Cladophialophora carrionii CBS 160.54</name>
    <dbReference type="NCBI Taxonomy" id="1279043"/>
    <lineage>
        <taxon>Eukaryota</taxon>
        <taxon>Fungi</taxon>
        <taxon>Dikarya</taxon>
        <taxon>Ascomycota</taxon>
        <taxon>Pezizomycotina</taxon>
        <taxon>Eurotiomycetes</taxon>
        <taxon>Chaetothyriomycetidae</taxon>
        <taxon>Chaetothyriales</taxon>
        <taxon>Herpotrichiellaceae</taxon>
        <taxon>Cladophialophora</taxon>
    </lineage>
</organism>
<dbReference type="InterPro" id="IPR001461">
    <property type="entry name" value="Aspartic_peptidase_A1"/>
</dbReference>
<feature type="transmembrane region" description="Helical" evidence="7">
    <location>
        <begin position="33"/>
        <end position="51"/>
    </location>
</feature>
<dbReference type="InterPro" id="IPR001969">
    <property type="entry name" value="Aspartic_peptidase_AS"/>
</dbReference>
<dbReference type="Pfam" id="PF00026">
    <property type="entry name" value="Asp"/>
    <property type="match status" value="1"/>
</dbReference>
<dbReference type="CDD" id="cd06097">
    <property type="entry name" value="Aspergillopepsin_like"/>
    <property type="match status" value="1"/>
</dbReference>
<keyword evidence="7" id="KW-0472">Membrane</keyword>
<feature type="domain" description="Peptidase A1" evidence="8">
    <location>
        <begin position="120"/>
        <end position="452"/>
    </location>
</feature>
<keyword evidence="4 6" id="KW-0378">Hydrolase</keyword>
<evidence type="ECO:0000256" key="3">
    <source>
        <dbReference type="ARBA" id="ARBA00022750"/>
    </source>
</evidence>
<dbReference type="InterPro" id="IPR034163">
    <property type="entry name" value="Aspergillopepsin-like_cat_dom"/>
</dbReference>
<dbReference type="EMBL" id="KB822704">
    <property type="protein sequence ID" value="ETI24803.1"/>
    <property type="molecule type" value="Genomic_DNA"/>
</dbReference>
<dbReference type="InterPro" id="IPR021109">
    <property type="entry name" value="Peptidase_aspartic_dom_sf"/>
</dbReference>
<evidence type="ECO:0000259" key="8">
    <source>
        <dbReference type="PROSITE" id="PS51767"/>
    </source>
</evidence>
<gene>
    <name evidence="9" type="ORF">G647_04173</name>
</gene>
<dbReference type="GeneID" id="19982666"/>
<dbReference type="Gene3D" id="2.40.70.10">
    <property type="entry name" value="Acid Proteases"/>
    <property type="match status" value="2"/>
</dbReference>
<dbReference type="OrthoDB" id="2747330at2759"/>
<evidence type="ECO:0000313" key="9">
    <source>
        <dbReference type="EMBL" id="ETI24803.1"/>
    </source>
</evidence>
<keyword evidence="7" id="KW-1133">Transmembrane helix</keyword>
<evidence type="ECO:0000256" key="2">
    <source>
        <dbReference type="ARBA" id="ARBA00022670"/>
    </source>
</evidence>
<dbReference type="Proteomes" id="UP000030678">
    <property type="component" value="Unassembled WGS sequence"/>
</dbReference>
<dbReference type="RefSeq" id="XP_008726739.1">
    <property type="nucleotide sequence ID" value="XM_008728517.1"/>
</dbReference>
<keyword evidence="3 6" id="KW-0064">Aspartyl protease</keyword>
<protein>
    <recommendedName>
        <fullName evidence="8">Peptidase A1 domain-containing protein</fullName>
    </recommendedName>
</protein>
<evidence type="ECO:0000256" key="7">
    <source>
        <dbReference type="SAM" id="Phobius"/>
    </source>
</evidence>
<keyword evidence="2 6" id="KW-0645">Protease</keyword>
<evidence type="ECO:0000256" key="4">
    <source>
        <dbReference type="ARBA" id="ARBA00022801"/>
    </source>
</evidence>
<dbReference type="PROSITE" id="PS00141">
    <property type="entry name" value="ASP_PROTEASE"/>
    <property type="match status" value="1"/>
</dbReference>
<evidence type="ECO:0000256" key="5">
    <source>
        <dbReference type="PIRSR" id="PIRSR601461-1"/>
    </source>
</evidence>
<accession>V9DEN8</accession>
<proteinExistence type="inferred from homology"/>
<evidence type="ECO:0000256" key="1">
    <source>
        <dbReference type="ARBA" id="ARBA00007447"/>
    </source>
</evidence>
<sequence>MYLPFLTSKDSDGTFGLDWITPGRLQTITDIRVCSICILVYLFLVAAPALSTVTRVPVRRNANYDADGSKSLIWLYNKYNITPACPGPFYRDSNGVLKKRQDDAASTEVNADDQLNDTFYTCPIWIGTPGQQLEVTFDSGSADTWVWSSRLSPQTVALANSRGSAIYDLAKSTSYTNLTGSTWLARYGDGSSASGTVVTDVLQVGDITVENQAIEVANTLSYSFITQAASEGILGLAFSRLNKVQPVPQKTPLDNMIAQEDIPGSQALFTCYLGSYKDAGDPDQGISFFTFGEIDQDVVKATGRQISYTPVNDTKGFWQIDSEFITINGKKTALVDNTAIVDTGTTLVIIEDELVAEIYSTIPGARFDAQEGGWVFPASTPADKMPTVVLAVGQTEVIIEKEHLGFTPVKKTGMVYGGIQGRGNSKYNIFGDTLLKCVYAVFDAGNMRFGVVQRVDETQNIAV</sequence>
<dbReference type="AlphaFoldDB" id="V9DEN8"/>
<reference evidence="9 10" key="1">
    <citation type="submission" date="2013-03" db="EMBL/GenBank/DDBJ databases">
        <title>The Genome Sequence of Cladophialophora carrionii CBS 160.54.</title>
        <authorList>
            <consortium name="The Broad Institute Genomics Platform"/>
            <person name="Cuomo C."/>
            <person name="de Hoog S."/>
            <person name="Gorbushina A."/>
            <person name="Walker B."/>
            <person name="Young S.K."/>
            <person name="Zeng Q."/>
            <person name="Gargeya S."/>
            <person name="Fitzgerald M."/>
            <person name="Haas B."/>
            <person name="Abouelleil A."/>
            <person name="Allen A.W."/>
            <person name="Alvarado L."/>
            <person name="Arachchi H.M."/>
            <person name="Berlin A.M."/>
            <person name="Chapman S.B."/>
            <person name="Gainer-Dewar J."/>
            <person name="Goldberg J."/>
            <person name="Griggs A."/>
            <person name="Gujja S."/>
            <person name="Hansen M."/>
            <person name="Howarth C."/>
            <person name="Imamovic A."/>
            <person name="Ireland A."/>
            <person name="Larimer J."/>
            <person name="McCowan C."/>
            <person name="Murphy C."/>
            <person name="Pearson M."/>
            <person name="Poon T.W."/>
            <person name="Priest M."/>
            <person name="Roberts A."/>
            <person name="Saif S."/>
            <person name="Shea T."/>
            <person name="Sisk P."/>
            <person name="Sykes S."/>
            <person name="Wortman J."/>
            <person name="Nusbaum C."/>
            <person name="Birren B."/>
        </authorList>
    </citation>
    <scope>NUCLEOTIDE SEQUENCE [LARGE SCALE GENOMIC DNA]</scope>
    <source>
        <strain evidence="9 10">CBS 160.54</strain>
    </source>
</reference>
<dbReference type="PANTHER" id="PTHR47966:SF1">
    <property type="entry name" value="ASPARTYL PROTEINASE"/>
    <property type="match status" value="1"/>
</dbReference>
<feature type="active site" evidence="5">
    <location>
        <position position="138"/>
    </location>
</feature>